<evidence type="ECO:0000313" key="2">
    <source>
        <dbReference type="EMBL" id="RAW13270.1"/>
    </source>
</evidence>
<evidence type="ECO:0000313" key="3">
    <source>
        <dbReference type="Proteomes" id="UP000250462"/>
    </source>
</evidence>
<dbReference type="RefSeq" id="WP_112258781.1">
    <property type="nucleotide sequence ID" value="NZ_QMIG01000013.1"/>
</dbReference>
<dbReference type="AlphaFoldDB" id="A0A329QLP8"/>
<comment type="caution">
    <text evidence="2">The sequence shown here is derived from an EMBL/GenBank/DDBJ whole genome shotgun (WGS) entry which is preliminary data.</text>
</comment>
<name>A0A329QLP8_9ACTN</name>
<gene>
    <name evidence="2" type="ORF">DPM12_13150</name>
</gene>
<evidence type="ECO:0000256" key="1">
    <source>
        <dbReference type="SAM" id="MobiDB-lite"/>
    </source>
</evidence>
<evidence type="ECO:0008006" key="4">
    <source>
        <dbReference type="Google" id="ProtNLM"/>
    </source>
</evidence>
<organism evidence="2 3">
    <name type="scientific">Phytoactinopolyspora halophila</name>
    <dbReference type="NCBI Taxonomy" id="1981511"/>
    <lineage>
        <taxon>Bacteria</taxon>
        <taxon>Bacillati</taxon>
        <taxon>Actinomycetota</taxon>
        <taxon>Actinomycetes</taxon>
        <taxon>Jiangellales</taxon>
        <taxon>Jiangellaceae</taxon>
        <taxon>Phytoactinopolyspora</taxon>
    </lineage>
</organism>
<proteinExistence type="predicted"/>
<sequence>MPDADPQQGDVYKASPATSIDGDVHGDRYRPVAVVERLPRTATCLSRTTHPESGAKILESDKNEEIGLSEKGWWTNRHQRSVPRRFWGTRDFVYAGQLPNSEAAELARFWELLGMLGRRNA</sequence>
<keyword evidence="3" id="KW-1185">Reference proteome</keyword>
<reference evidence="2 3" key="1">
    <citation type="submission" date="2018-06" db="EMBL/GenBank/DDBJ databases">
        <title>Phytoactinopolyspora halophila sp. nov., a novel halophilic actinomycete isolated from a saline soil in China.</title>
        <authorList>
            <person name="Tang S.-K."/>
        </authorList>
    </citation>
    <scope>NUCLEOTIDE SEQUENCE [LARGE SCALE GENOMIC DNA]</scope>
    <source>
        <strain evidence="2 3">YIM 96934</strain>
    </source>
</reference>
<dbReference type="EMBL" id="QMIG01000013">
    <property type="protein sequence ID" value="RAW13270.1"/>
    <property type="molecule type" value="Genomic_DNA"/>
</dbReference>
<feature type="region of interest" description="Disordered" evidence="1">
    <location>
        <begin position="1"/>
        <end position="25"/>
    </location>
</feature>
<accession>A0A329QLP8</accession>
<dbReference type="Proteomes" id="UP000250462">
    <property type="component" value="Unassembled WGS sequence"/>
</dbReference>
<protein>
    <recommendedName>
        <fullName evidence="4">Type II toxin-antitoxin system PemK/MazF family toxin</fullName>
    </recommendedName>
</protein>